<name>A0A2T3MV82_9GAMM</name>
<accession>A0A2T3MV82</accession>
<sequence>MLETYHEITSIFQSIALKKKAPQQKSKPQVRLQVIGSIFLTLLGSLHTLLTAFKIMRTITVIFPF</sequence>
<reference evidence="2 3" key="1">
    <citation type="submission" date="2018-03" db="EMBL/GenBank/DDBJ databases">
        <title>Whole genome sequencing of Histamine producing bacteria.</title>
        <authorList>
            <person name="Butler K."/>
        </authorList>
    </citation>
    <scope>NUCLEOTIDE SEQUENCE [LARGE SCALE GENOMIC DNA]</scope>
    <source>
        <strain evidence="2 3">DSM 16190</strain>
    </source>
</reference>
<dbReference type="Proteomes" id="UP000240904">
    <property type="component" value="Unassembled WGS sequence"/>
</dbReference>
<dbReference type="EMBL" id="PYMC01000012">
    <property type="protein sequence ID" value="PSW03875.1"/>
    <property type="molecule type" value="Genomic_DNA"/>
</dbReference>
<feature type="transmembrane region" description="Helical" evidence="1">
    <location>
        <begin position="32"/>
        <end position="53"/>
    </location>
</feature>
<evidence type="ECO:0000313" key="3">
    <source>
        <dbReference type="Proteomes" id="UP000240904"/>
    </source>
</evidence>
<organism evidence="2 3">
    <name type="scientific">Photobacterium lipolyticum</name>
    <dbReference type="NCBI Taxonomy" id="266810"/>
    <lineage>
        <taxon>Bacteria</taxon>
        <taxon>Pseudomonadati</taxon>
        <taxon>Pseudomonadota</taxon>
        <taxon>Gammaproteobacteria</taxon>
        <taxon>Vibrionales</taxon>
        <taxon>Vibrionaceae</taxon>
        <taxon>Photobacterium</taxon>
    </lineage>
</organism>
<keyword evidence="1" id="KW-0812">Transmembrane</keyword>
<proteinExistence type="predicted"/>
<evidence type="ECO:0000256" key="1">
    <source>
        <dbReference type="SAM" id="Phobius"/>
    </source>
</evidence>
<dbReference type="AlphaFoldDB" id="A0A2T3MV82"/>
<protein>
    <submittedName>
        <fullName evidence="2">Uncharacterized protein</fullName>
    </submittedName>
</protein>
<gene>
    <name evidence="2" type="ORF">C9I89_15905</name>
</gene>
<keyword evidence="1" id="KW-1133">Transmembrane helix</keyword>
<evidence type="ECO:0000313" key="2">
    <source>
        <dbReference type="EMBL" id="PSW03875.1"/>
    </source>
</evidence>
<comment type="caution">
    <text evidence="2">The sequence shown here is derived from an EMBL/GenBank/DDBJ whole genome shotgun (WGS) entry which is preliminary data.</text>
</comment>
<keyword evidence="1" id="KW-0472">Membrane</keyword>
<keyword evidence="3" id="KW-1185">Reference proteome</keyword>